<evidence type="ECO:0000313" key="5">
    <source>
        <dbReference type="EMBL" id="EFK54988.1"/>
    </source>
</evidence>
<protein>
    <submittedName>
        <fullName evidence="5">Tat pathway signal sequence domain protein</fullName>
    </submittedName>
</protein>
<feature type="domain" description="Phytase-like" evidence="4">
    <location>
        <begin position="120"/>
        <end position="406"/>
    </location>
</feature>
<dbReference type="EMBL" id="ACLJ02000001">
    <property type="protein sequence ID" value="EFK54988.1"/>
    <property type="molecule type" value="Genomic_DNA"/>
</dbReference>
<sequence>MSRRPARAVIAAATALSLTTATVQPAEAAPAPLEIGALPQQDVVINGVKVPIPAALLAVAGIAAALGGLSAFIVQAIINAAAGQKGGSAPGGSSRKPGDEKPHAEYLNRFDFSEGNNEKAIGGLSGIELVDQDRYIAISDDKKEHGPIRAYYFKTTDGGKTFTQDGEVRFTQADGSEYSDYLDPEEIRLLPNGNYLWTTEGSADKGTFIAPQIIESTPDGKEVRRIDAPAHHAPDEKGTKGVHNNKGPEAMAVLADGKTMITINEDALAQDGPENSETHSSLARITVYDLNSGKAVKEHAVRVSPGRGVTSLLADDNGNLLMLERGFNEATKTNMAQIYTLDLEGADDVLGTEALTGLEKTASKTLVFDFDKQKPHPDNVEGLAWGPKNAAANGGRSMVVVTDDNFNDSQSTLMHLLAVR</sequence>
<dbReference type="AlphaFoldDB" id="D7WAV7"/>
<dbReference type="HOGENOM" id="CLU_047242_1_0_11"/>
<dbReference type="PANTHER" id="PTHR37957">
    <property type="entry name" value="BLR7070 PROTEIN"/>
    <property type="match status" value="1"/>
</dbReference>
<reference evidence="5" key="1">
    <citation type="submission" date="2010-06" db="EMBL/GenBank/DDBJ databases">
        <authorList>
            <person name="Muzny D."/>
            <person name="Qin X."/>
            <person name="Buhay C."/>
            <person name="Dugan-Rocha S."/>
            <person name="Ding Y."/>
            <person name="Chen G."/>
            <person name="Hawes A."/>
            <person name="Holder M."/>
            <person name="Jhangiani S."/>
            <person name="Johnson A."/>
            <person name="Khan Z."/>
            <person name="Li Z."/>
            <person name="Liu W."/>
            <person name="Liu X."/>
            <person name="Perez L."/>
            <person name="Shen H."/>
            <person name="Wang Q."/>
            <person name="Watt J."/>
            <person name="Xi L."/>
            <person name="Xin Y."/>
            <person name="Zhou J."/>
            <person name="Deng J."/>
            <person name="Jiang H."/>
            <person name="Liu Y."/>
            <person name="Qu J."/>
            <person name="Song X.-Z."/>
            <person name="Zhang L."/>
            <person name="Villasana D."/>
            <person name="Johnson A."/>
            <person name="Liu J."/>
            <person name="Liyanage D."/>
            <person name="Lorensuhewa L."/>
            <person name="Robinson T."/>
            <person name="Song A."/>
            <person name="Song B.-B."/>
            <person name="Dinh H."/>
            <person name="Thornton R."/>
            <person name="Coyle M."/>
            <person name="Francisco L."/>
            <person name="Jackson L."/>
            <person name="Javaid M."/>
            <person name="Korchina V."/>
            <person name="Kovar C."/>
            <person name="Mata R."/>
            <person name="Mathew T."/>
            <person name="Ngo R."/>
            <person name="Nguyen L."/>
            <person name="Nguyen N."/>
            <person name="Okwuonu G."/>
            <person name="Ongeri F."/>
            <person name="Pham C."/>
            <person name="Simmons D."/>
            <person name="Wilczek-Boney K."/>
            <person name="Hale W."/>
            <person name="Jakkamsetti A."/>
            <person name="Pham P."/>
            <person name="Ruth R."/>
            <person name="San Lucas F."/>
            <person name="Warren J."/>
            <person name="Zhang J."/>
            <person name="Zhao Z."/>
            <person name="Zhou C."/>
            <person name="Zhu D."/>
            <person name="Lee S."/>
            <person name="Bess C."/>
            <person name="Blankenburg K."/>
            <person name="Forbes L."/>
            <person name="Fu Q."/>
            <person name="Gubbala S."/>
            <person name="Hirani K."/>
            <person name="Jayaseelan J.C."/>
            <person name="Lara F."/>
            <person name="Munidasa M."/>
            <person name="Palculict T."/>
            <person name="Patil S."/>
            <person name="Pu L.-L."/>
            <person name="Saada N."/>
            <person name="Tang L."/>
            <person name="Weissenberger G."/>
            <person name="Zhu Y."/>
            <person name="Hemphill L."/>
            <person name="Shang Y."/>
            <person name="Youmans B."/>
            <person name="Ayvaz T."/>
            <person name="Ross M."/>
            <person name="Santibanez J."/>
            <person name="Aqrawi P."/>
            <person name="Gross S."/>
            <person name="Joshi V."/>
            <person name="Fowler G."/>
            <person name="Nazareth L."/>
            <person name="Reid J."/>
            <person name="Worley K."/>
            <person name="Petrosino J."/>
            <person name="Highlander S."/>
            <person name="Gibbs R."/>
        </authorList>
    </citation>
    <scope>NUCLEOTIDE SEQUENCE [LARGE SCALE GENOMIC DNA]</scope>
    <source>
        <strain evidence="5">ATCC 33030</strain>
    </source>
</reference>
<evidence type="ECO:0000313" key="6">
    <source>
        <dbReference type="Proteomes" id="UP000004208"/>
    </source>
</evidence>
<evidence type="ECO:0000256" key="1">
    <source>
        <dbReference type="SAM" id="MobiDB-lite"/>
    </source>
</evidence>
<dbReference type="PANTHER" id="PTHR37957:SF1">
    <property type="entry name" value="PHYTASE-LIKE DOMAIN-CONTAINING PROTEIN"/>
    <property type="match status" value="1"/>
</dbReference>
<keyword evidence="6" id="KW-1185">Reference proteome</keyword>
<dbReference type="STRING" id="585529.HMPREF0291_10246"/>
<dbReference type="SUPFAM" id="SSF75011">
    <property type="entry name" value="3-carboxy-cis,cis-mucoante lactonizing enzyme"/>
    <property type="match status" value="1"/>
</dbReference>
<dbReference type="InterPro" id="IPR027372">
    <property type="entry name" value="Phytase-like_dom"/>
</dbReference>
<keyword evidence="3" id="KW-0732">Signal</keyword>
<name>D7WAV7_9CORY</name>
<organism evidence="5 6">
    <name type="scientific">Corynebacterium genitalium ATCC 33030</name>
    <dbReference type="NCBI Taxonomy" id="585529"/>
    <lineage>
        <taxon>Bacteria</taxon>
        <taxon>Bacillati</taxon>
        <taxon>Actinomycetota</taxon>
        <taxon>Actinomycetes</taxon>
        <taxon>Mycobacteriales</taxon>
        <taxon>Corynebacteriaceae</taxon>
        <taxon>Corynebacterium</taxon>
    </lineage>
</organism>
<keyword evidence="2" id="KW-0472">Membrane</keyword>
<feature type="signal peptide" evidence="3">
    <location>
        <begin position="1"/>
        <end position="28"/>
    </location>
</feature>
<proteinExistence type="predicted"/>
<accession>D7WAV7</accession>
<gene>
    <name evidence="5" type="ORF">HMPREF0291_10246</name>
</gene>
<keyword evidence="2" id="KW-0812">Transmembrane</keyword>
<keyword evidence="2" id="KW-1133">Transmembrane helix</keyword>
<dbReference type="OrthoDB" id="9798539at2"/>
<evidence type="ECO:0000256" key="2">
    <source>
        <dbReference type="SAM" id="Phobius"/>
    </source>
</evidence>
<feature type="transmembrane region" description="Helical" evidence="2">
    <location>
        <begin position="52"/>
        <end position="78"/>
    </location>
</feature>
<feature type="region of interest" description="Disordered" evidence="1">
    <location>
        <begin position="83"/>
        <end position="103"/>
    </location>
</feature>
<evidence type="ECO:0000259" key="4">
    <source>
        <dbReference type="Pfam" id="PF13449"/>
    </source>
</evidence>
<feature type="chain" id="PRO_5003108062" evidence="3">
    <location>
        <begin position="29"/>
        <end position="420"/>
    </location>
</feature>
<dbReference type="Pfam" id="PF13449">
    <property type="entry name" value="Phytase-like"/>
    <property type="match status" value="1"/>
</dbReference>
<evidence type="ECO:0000256" key="3">
    <source>
        <dbReference type="SAM" id="SignalP"/>
    </source>
</evidence>
<dbReference type="eggNOG" id="COG4222">
    <property type="taxonomic scope" value="Bacteria"/>
</dbReference>
<dbReference type="RefSeq" id="WP_005286693.1">
    <property type="nucleotide sequence ID" value="NZ_CM000961.1"/>
</dbReference>
<dbReference type="Proteomes" id="UP000004208">
    <property type="component" value="Unassembled WGS sequence"/>
</dbReference>
<comment type="caution">
    <text evidence="5">The sequence shown here is derived from an EMBL/GenBank/DDBJ whole genome shotgun (WGS) entry which is preliminary data.</text>
</comment>